<reference evidence="3" key="1">
    <citation type="journal article" date="2023" name="G3 (Bethesda)">
        <title>A reference genome for the long-term kleptoplast-retaining sea slug Elysia crispata morphotype clarki.</title>
        <authorList>
            <person name="Eastman K.E."/>
            <person name="Pendleton A.L."/>
            <person name="Shaikh M.A."/>
            <person name="Suttiyut T."/>
            <person name="Ogas R."/>
            <person name="Tomko P."/>
            <person name="Gavelis G."/>
            <person name="Widhalm J.R."/>
            <person name="Wisecaver J.H."/>
        </authorList>
    </citation>
    <scope>NUCLEOTIDE SEQUENCE</scope>
    <source>
        <strain evidence="3">ECLA1</strain>
    </source>
</reference>
<evidence type="ECO:0000313" key="3">
    <source>
        <dbReference type="EMBL" id="KAK3772502.1"/>
    </source>
</evidence>
<feature type="signal peptide" evidence="2">
    <location>
        <begin position="1"/>
        <end position="39"/>
    </location>
</feature>
<evidence type="ECO:0000313" key="4">
    <source>
        <dbReference type="Proteomes" id="UP001283361"/>
    </source>
</evidence>
<feature type="transmembrane region" description="Helical" evidence="1">
    <location>
        <begin position="229"/>
        <end position="254"/>
    </location>
</feature>
<keyword evidence="1" id="KW-0812">Transmembrane</keyword>
<gene>
    <name evidence="3" type="ORF">RRG08_043717</name>
</gene>
<sequence>MLFQRDSRPVSCSAWTPCLLLQATLVLLLLQQLLPSATAKLFAAKSKKTGKVTVLVDLKFKLYVGAWKNVKEFSSIEFTDMDVEKVQLYEIGSGNLKTSELIFKGFFKDAGFLSYRFLKYDSPNVVGLVREFELAPGFMFLRVDSLLARVKFAVPEFTQQNLGLAKTSYLCETEETISFVKTSTEVDGYKYVVKLETSYFHAQVFNIKDSQFSSEPPTVCKEPSSSSHIAIIASASSGIAFLVALAAIILVLIVRHSRQKQYETYE</sequence>
<dbReference type="Proteomes" id="UP001283361">
    <property type="component" value="Unassembled WGS sequence"/>
</dbReference>
<keyword evidence="1" id="KW-0472">Membrane</keyword>
<organism evidence="3 4">
    <name type="scientific">Elysia crispata</name>
    <name type="common">lettuce slug</name>
    <dbReference type="NCBI Taxonomy" id="231223"/>
    <lineage>
        <taxon>Eukaryota</taxon>
        <taxon>Metazoa</taxon>
        <taxon>Spiralia</taxon>
        <taxon>Lophotrochozoa</taxon>
        <taxon>Mollusca</taxon>
        <taxon>Gastropoda</taxon>
        <taxon>Heterobranchia</taxon>
        <taxon>Euthyneura</taxon>
        <taxon>Panpulmonata</taxon>
        <taxon>Sacoglossa</taxon>
        <taxon>Placobranchoidea</taxon>
        <taxon>Plakobranchidae</taxon>
        <taxon>Elysia</taxon>
    </lineage>
</organism>
<feature type="chain" id="PRO_5042260431" evidence="2">
    <location>
        <begin position="40"/>
        <end position="266"/>
    </location>
</feature>
<dbReference type="EMBL" id="JAWDGP010003622">
    <property type="protein sequence ID" value="KAK3772502.1"/>
    <property type="molecule type" value="Genomic_DNA"/>
</dbReference>
<accession>A0AAE1DJ85</accession>
<keyword evidence="4" id="KW-1185">Reference proteome</keyword>
<name>A0AAE1DJ85_9GAST</name>
<keyword evidence="2" id="KW-0732">Signal</keyword>
<keyword evidence="1" id="KW-1133">Transmembrane helix</keyword>
<protein>
    <submittedName>
        <fullName evidence="3">Uncharacterized protein</fullName>
    </submittedName>
</protein>
<dbReference type="AlphaFoldDB" id="A0AAE1DJ85"/>
<dbReference type="CDD" id="cd12087">
    <property type="entry name" value="TM_EGFR-like"/>
    <property type="match status" value="1"/>
</dbReference>
<proteinExistence type="predicted"/>
<comment type="caution">
    <text evidence="3">The sequence shown here is derived from an EMBL/GenBank/DDBJ whole genome shotgun (WGS) entry which is preliminary data.</text>
</comment>
<evidence type="ECO:0000256" key="2">
    <source>
        <dbReference type="SAM" id="SignalP"/>
    </source>
</evidence>
<evidence type="ECO:0000256" key="1">
    <source>
        <dbReference type="SAM" id="Phobius"/>
    </source>
</evidence>